<evidence type="ECO:0000313" key="1">
    <source>
        <dbReference type="EMBL" id="MBB3064502.1"/>
    </source>
</evidence>
<sequence>MKFVQEFVVAENAETLWAFFERPDQVAQCMPGVEQIEVIDQDTFKVLVTQRVGPISATFESKVRIIEKIEGCSIGFTATGRAVRGAVGNFRSESIVRLHPEGADTRISVDCEAALAGILGSIGQKVIAKQAEKLAGEFAHNLQQRLMGGGENYQPTAAAPRKIGTGARVASTVAAPSYGPVVSNGWSKVAAALAAANVALSLVIISVLL</sequence>
<evidence type="ECO:0008006" key="3">
    <source>
        <dbReference type="Google" id="ProtNLM"/>
    </source>
</evidence>
<dbReference type="Proteomes" id="UP000581135">
    <property type="component" value="Unassembled WGS sequence"/>
</dbReference>
<keyword evidence="2" id="KW-1185">Reference proteome</keyword>
<name>A0A839SPX6_9PROT</name>
<dbReference type="RefSeq" id="WP_183415323.1">
    <property type="nucleotide sequence ID" value="NZ_JACHXA010000002.1"/>
</dbReference>
<dbReference type="InterPro" id="IPR010419">
    <property type="entry name" value="CO_DH_gsu"/>
</dbReference>
<dbReference type="EMBL" id="JACHXA010000002">
    <property type="protein sequence ID" value="MBB3064502.1"/>
    <property type="molecule type" value="Genomic_DNA"/>
</dbReference>
<organism evidence="1 2">
    <name type="scientific">Limibacillus halophilus</name>
    <dbReference type="NCBI Taxonomy" id="1579333"/>
    <lineage>
        <taxon>Bacteria</taxon>
        <taxon>Pseudomonadati</taxon>
        <taxon>Pseudomonadota</taxon>
        <taxon>Alphaproteobacteria</taxon>
        <taxon>Rhodospirillales</taxon>
        <taxon>Rhodovibrionaceae</taxon>
        <taxon>Limibacillus</taxon>
    </lineage>
</organism>
<dbReference type="PANTHER" id="PTHR38588">
    <property type="entry name" value="BLL0334 PROTEIN"/>
    <property type="match status" value="1"/>
</dbReference>
<comment type="caution">
    <text evidence="1">The sequence shown here is derived from an EMBL/GenBank/DDBJ whole genome shotgun (WGS) entry which is preliminary data.</text>
</comment>
<dbReference type="Pfam" id="PF06240">
    <property type="entry name" value="COXG"/>
    <property type="match status" value="1"/>
</dbReference>
<dbReference type="Gene3D" id="3.30.530.20">
    <property type="match status" value="1"/>
</dbReference>
<dbReference type="SUPFAM" id="SSF55961">
    <property type="entry name" value="Bet v1-like"/>
    <property type="match status" value="1"/>
</dbReference>
<proteinExistence type="predicted"/>
<dbReference type="PANTHER" id="PTHR38588:SF1">
    <property type="entry name" value="BLL0334 PROTEIN"/>
    <property type="match status" value="1"/>
</dbReference>
<reference evidence="1 2" key="1">
    <citation type="submission" date="2020-08" db="EMBL/GenBank/DDBJ databases">
        <title>Genomic Encyclopedia of Type Strains, Phase III (KMG-III): the genomes of soil and plant-associated and newly described type strains.</title>
        <authorList>
            <person name="Whitman W."/>
        </authorList>
    </citation>
    <scope>NUCLEOTIDE SEQUENCE [LARGE SCALE GENOMIC DNA]</scope>
    <source>
        <strain evidence="1 2">CECT 8803</strain>
    </source>
</reference>
<accession>A0A839SPX6</accession>
<dbReference type="InterPro" id="IPR023393">
    <property type="entry name" value="START-like_dom_sf"/>
</dbReference>
<gene>
    <name evidence="1" type="ORF">FHR98_000774</name>
</gene>
<evidence type="ECO:0000313" key="2">
    <source>
        <dbReference type="Proteomes" id="UP000581135"/>
    </source>
</evidence>
<protein>
    <recommendedName>
        <fullName evidence="3">Carbon monoxide dehydrogenase subunit G</fullName>
    </recommendedName>
</protein>
<dbReference type="AlphaFoldDB" id="A0A839SPX6"/>